<keyword evidence="1" id="KW-0175">Coiled coil</keyword>
<dbReference type="SUPFAM" id="SSF52540">
    <property type="entry name" value="P-loop containing nucleoside triphosphate hydrolases"/>
    <property type="match status" value="1"/>
</dbReference>
<dbReference type="InterPro" id="IPR007502">
    <property type="entry name" value="Helicase-assoc_dom"/>
</dbReference>
<dbReference type="Proteomes" id="UP000626109">
    <property type="component" value="Unassembled WGS sequence"/>
</dbReference>
<dbReference type="SMART" id="SM00490">
    <property type="entry name" value="HELICc"/>
    <property type="match status" value="1"/>
</dbReference>
<feature type="domain" description="Helicase C-terminal" evidence="3">
    <location>
        <begin position="1"/>
        <end position="121"/>
    </location>
</feature>
<dbReference type="Gene3D" id="1.20.120.1080">
    <property type="match status" value="1"/>
</dbReference>
<dbReference type="GO" id="GO:0004386">
    <property type="term" value="F:helicase activity"/>
    <property type="evidence" value="ECO:0007669"/>
    <property type="project" value="TreeGrafter"/>
</dbReference>
<dbReference type="SUPFAM" id="SSF81901">
    <property type="entry name" value="HCP-like"/>
    <property type="match status" value="2"/>
</dbReference>
<comment type="caution">
    <text evidence="4">The sequence shown here is derived from an EMBL/GenBank/DDBJ whole genome shotgun (WGS) entry which is preliminary data.</text>
</comment>
<feature type="compositionally biased region" description="Polar residues" evidence="2">
    <location>
        <begin position="832"/>
        <end position="841"/>
    </location>
</feature>
<feature type="compositionally biased region" description="Gly residues" evidence="2">
    <location>
        <begin position="223"/>
        <end position="233"/>
    </location>
</feature>
<evidence type="ECO:0000259" key="3">
    <source>
        <dbReference type="PROSITE" id="PS51194"/>
    </source>
</evidence>
<dbReference type="Gene3D" id="1.25.40.10">
    <property type="entry name" value="Tetratricopeptide repeat domain"/>
    <property type="match status" value="2"/>
</dbReference>
<feature type="region of interest" description="Disordered" evidence="2">
    <location>
        <begin position="1490"/>
        <end position="1552"/>
    </location>
</feature>
<dbReference type="Gene3D" id="3.40.50.300">
    <property type="entry name" value="P-loop containing nucleotide triphosphate hydrolases"/>
    <property type="match status" value="1"/>
</dbReference>
<evidence type="ECO:0000256" key="1">
    <source>
        <dbReference type="SAM" id="Coils"/>
    </source>
</evidence>
<dbReference type="Pfam" id="PF21010">
    <property type="entry name" value="HA2_C"/>
    <property type="match status" value="1"/>
</dbReference>
<dbReference type="InterPro" id="IPR036361">
    <property type="entry name" value="SAP_dom_sf"/>
</dbReference>
<feature type="compositionally biased region" description="Low complexity" evidence="2">
    <location>
        <begin position="843"/>
        <end position="854"/>
    </location>
</feature>
<dbReference type="InterPro" id="IPR006597">
    <property type="entry name" value="Sel1-like"/>
</dbReference>
<dbReference type="CDD" id="cd18791">
    <property type="entry name" value="SF2_C_RHA"/>
    <property type="match status" value="1"/>
</dbReference>
<dbReference type="EMBL" id="CAJNNW010028323">
    <property type="protein sequence ID" value="CAE8695635.1"/>
    <property type="molecule type" value="Genomic_DNA"/>
</dbReference>
<dbReference type="PANTHER" id="PTHR18934">
    <property type="entry name" value="ATP-DEPENDENT RNA HELICASE"/>
    <property type="match status" value="1"/>
</dbReference>
<feature type="region of interest" description="Disordered" evidence="2">
    <location>
        <begin position="832"/>
        <end position="854"/>
    </location>
</feature>
<reference evidence="4" key="1">
    <citation type="submission" date="2021-02" db="EMBL/GenBank/DDBJ databases">
        <authorList>
            <person name="Dougan E. K."/>
            <person name="Rhodes N."/>
            <person name="Thang M."/>
            <person name="Chan C."/>
        </authorList>
    </citation>
    <scope>NUCLEOTIDE SEQUENCE</scope>
</reference>
<dbReference type="InterPro" id="IPR027417">
    <property type="entry name" value="P-loop_NTPase"/>
</dbReference>
<dbReference type="Pfam" id="PF07717">
    <property type="entry name" value="OB_NTP_bind"/>
    <property type="match status" value="1"/>
</dbReference>
<protein>
    <recommendedName>
        <fullName evidence="3">Helicase C-terminal domain-containing protein</fullName>
    </recommendedName>
</protein>
<feature type="compositionally biased region" description="Low complexity" evidence="2">
    <location>
        <begin position="1517"/>
        <end position="1552"/>
    </location>
</feature>
<sequence length="1568" mass="168162">QVRAEQQREIFKRPPKGVRKIILATNMAETSITIEDVTVVIDTGRAKETSYDPYLKVGTLATTFVSKASSAQRAGRAGRVREGVCYHLFSRKRHEEMEDFRSPELLRSPLEDVCLHTAHLLMQQRQARGTLRGASGIAAWLAQAPQPPEAIAVKNAVELLKVIGALTPSGDISHLGVKFASLPVPASMARTVVWGALLGCLDPVLTVLGASSSRDVFQLPQDTGGGQKGGQKGGQPQKSNFGYLSQLLKKKKQDLAYPVDSDHWALVKAVEVYKETRHSGESAIRKLCDRYSLNSRALQGVCDQVDKLKQELKSARLLTDNLMEHFNRNSHEPGVILAVVAAGLFPHLAARRPSKKKIEVNCGRVEAGCHPQSVLEGGKGGGKGGKGKSKGKETEPSGPCEWLCYTELTQVEERYSLTGVSRVSPETLLLLCGDEPIEVQGAGPDVSVNMLRGWMEFQMPRDQAGRLQNLRYALRQAFLAHCEAPHRFAEHAAAVDCAVELLKHGVDQDCRPWPPDEAYRPSASAYVPKQLAADGGEDYRILEEAAAAAAEEAAAQRPGESLSWQMEDPSEAPALQAPELREGYEIEDLERLVKELYEVPKGSSPFQWSIESVGSKPIQFKATLEIVVALDGYAYEGTEELSKALARRSAAKVAWEALIAWQAGDAEEVVQEEEEELGLEEGMEEETVDVEDGDCEAAEQEVDGEGEEVWVPEVADDADLAEDVVAEDEVAEEEELGAIEELVDEDLLENSAALRFLQGDLSYVEALQLESWRSSESWTRVGSRLACFGESRLMAISPKKAQGWLQVAMSAYAAAYAPPVGGHGSYAGGCGTASTSRAPTSYSPPGVASSAAPTASSGGLGGLGGLAGVSGDGSWPTADQLVAAVPVRPFSFSQPAQKVAVGERRNVSELRGLVPKPYAVGEEAEFLLLKGVLTDNEVAGLLASCITALSDLIGAGRGREPELVDGRPRFAIELAERGALGASAPPALRPLIEGSLLPYVRQKYGCPTAALSSVLFRRYVPGERQFVGPHHEHGAFAVARIALQDASSFTGGLFVQGSGRAFLDRKFVTLSRGDVCLHRYDLNHGVEVQEGSRSEIVLYFKDSPQAVSSGSCSWYQQAAERGDAAAQLGLGLSLADQEDFAEANRWLEKACGQDQPEALFTRAECAWEPPANSGLQADTAQALQLFRRAAELGHGRSQSRLGGLLVQGVKGRVQQDSWEGKRLLRLAFEQDDPDAGFYLGQALLQEGDRDGASKLLAACAKGHPRACFQVAEMYREGQYNFPKDVPQSLRYTKWAAHQGDAQALSNLGHIIINGMGVVRDEAKAVRLFRVAAKLGAAEGMLNYGLALLRGNGGVKVDYQEALEWAQKSAALGHSLAHQQLSMFFNAAKNPNPPARSVPSCKEELNRLGVRELRDLLRTEGIDFSDCVEKSDLIARAAMHLPGVAEPWDAAPEHTLLLEPQKRSREDIALLRQRQQQTVSAAAAAAAEVSAAGPNGGSGSAAASSFQEKLPPPSRETSAAASASASQGGSQPVAAAPAPAPRPAAVAAQAVPAAPAAVKPAVAKFDLVD</sequence>
<dbReference type="SMART" id="SM00671">
    <property type="entry name" value="SEL1"/>
    <property type="match status" value="6"/>
</dbReference>
<organism evidence="4 5">
    <name type="scientific">Polarella glacialis</name>
    <name type="common">Dinoflagellate</name>
    <dbReference type="NCBI Taxonomy" id="89957"/>
    <lineage>
        <taxon>Eukaryota</taxon>
        <taxon>Sar</taxon>
        <taxon>Alveolata</taxon>
        <taxon>Dinophyceae</taxon>
        <taxon>Suessiales</taxon>
        <taxon>Suessiaceae</taxon>
        <taxon>Polarella</taxon>
    </lineage>
</organism>
<evidence type="ECO:0000256" key="2">
    <source>
        <dbReference type="SAM" id="MobiDB-lite"/>
    </source>
</evidence>
<feature type="non-terminal residue" evidence="4">
    <location>
        <position position="1568"/>
    </location>
</feature>
<name>A0A813K5Z1_POLGL</name>
<dbReference type="SUPFAM" id="SSF68906">
    <property type="entry name" value="SAP domain"/>
    <property type="match status" value="1"/>
</dbReference>
<dbReference type="SMART" id="SM00847">
    <property type="entry name" value="HA2"/>
    <property type="match status" value="1"/>
</dbReference>
<feature type="region of interest" description="Disordered" evidence="2">
    <location>
        <begin position="218"/>
        <end position="237"/>
    </location>
</feature>
<evidence type="ECO:0000313" key="4">
    <source>
        <dbReference type="EMBL" id="CAE8695635.1"/>
    </source>
</evidence>
<feature type="region of interest" description="Disordered" evidence="2">
    <location>
        <begin position="373"/>
        <end position="397"/>
    </location>
</feature>
<dbReference type="Pfam" id="PF08238">
    <property type="entry name" value="Sel1"/>
    <property type="match status" value="6"/>
</dbReference>
<accession>A0A813K5Z1</accession>
<evidence type="ECO:0000313" key="5">
    <source>
        <dbReference type="Proteomes" id="UP000626109"/>
    </source>
</evidence>
<dbReference type="InterPro" id="IPR011709">
    <property type="entry name" value="DEAD-box_helicase_OB_fold"/>
</dbReference>
<gene>
    <name evidence="4" type="ORF">PGLA2088_LOCUS29458</name>
</gene>
<dbReference type="PROSITE" id="PS51194">
    <property type="entry name" value="HELICASE_CTER"/>
    <property type="match status" value="1"/>
</dbReference>
<feature type="region of interest" description="Disordered" evidence="2">
    <location>
        <begin position="552"/>
        <end position="573"/>
    </location>
</feature>
<dbReference type="PANTHER" id="PTHR18934:SF213">
    <property type="entry name" value="3'-5' RNA HELICASE YTHDC2"/>
    <property type="match status" value="1"/>
</dbReference>
<dbReference type="Pfam" id="PF00271">
    <property type="entry name" value="Helicase_C"/>
    <property type="match status" value="1"/>
</dbReference>
<feature type="coiled-coil region" evidence="1">
    <location>
        <begin position="298"/>
        <end position="325"/>
    </location>
</feature>
<dbReference type="GO" id="GO:0003723">
    <property type="term" value="F:RNA binding"/>
    <property type="evidence" value="ECO:0007669"/>
    <property type="project" value="TreeGrafter"/>
</dbReference>
<proteinExistence type="predicted"/>
<dbReference type="InterPro" id="IPR001650">
    <property type="entry name" value="Helicase_C-like"/>
</dbReference>
<dbReference type="InterPro" id="IPR011990">
    <property type="entry name" value="TPR-like_helical_dom_sf"/>
</dbReference>